<feature type="binding site" evidence="14">
    <location>
        <position position="121"/>
    </location>
    <ligand>
        <name>[4Fe-4S] cluster</name>
        <dbReference type="ChEBI" id="CHEBI:49883"/>
        <note>4Fe-4S-S-AdoMet</note>
    </ligand>
</feature>
<dbReference type="InterPro" id="IPR058240">
    <property type="entry name" value="rSAM_sf"/>
</dbReference>
<comment type="caution">
    <text evidence="17">The sequence shown here is derived from an EMBL/GenBank/DDBJ whole genome shotgun (WGS) entry which is preliminary data.</text>
</comment>
<dbReference type="EMBL" id="WOCD01000005">
    <property type="protein sequence ID" value="MUH73259.1"/>
    <property type="molecule type" value="Genomic_DNA"/>
</dbReference>
<keyword evidence="11 14" id="KW-0411">Iron-sulfur</keyword>
<dbReference type="Proteomes" id="UP000439994">
    <property type="component" value="Unassembled WGS sequence"/>
</dbReference>
<dbReference type="GO" id="GO:0016853">
    <property type="term" value="F:isomerase activity"/>
    <property type="evidence" value="ECO:0007669"/>
    <property type="project" value="UniProtKB-KW"/>
</dbReference>
<dbReference type="OrthoDB" id="9770937at2"/>
<protein>
    <recommendedName>
        <fullName evidence="5">L-lysine 2,3-aminomutase</fullName>
    </recommendedName>
    <alternativeName>
        <fullName evidence="13">EF-P post-translational modification enzyme B</fullName>
    </alternativeName>
</protein>
<comment type="catalytic activity">
    <reaction evidence="1">
        <text>L-lysine = D-beta-lysine</text>
        <dbReference type="Rhea" id="RHEA:44148"/>
        <dbReference type="ChEBI" id="CHEBI:32551"/>
        <dbReference type="ChEBI" id="CHEBI:84138"/>
    </reaction>
</comment>
<evidence type="ECO:0000256" key="10">
    <source>
        <dbReference type="ARBA" id="ARBA00023004"/>
    </source>
</evidence>
<evidence type="ECO:0000256" key="12">
    <source>
        <dbReference type="ARBA" id="ARBA00023235"/>
    </source>
</evidence>
<feature type="modified residue" description="N6-(pyridoxal phosphate)lysine" evidence="15">
    <location>
        <position position="329"/>
    </location>
</feature>
<evidence type="ECO:0000256" key="14">
    <source>
        <dbReference type="PIRSR" id="PIRSR004911-1"/>
    </source>
</evidence>
<feature type="binding site" evidence="14">
    <location>
        <position position="117"/>
    </location>
    <ligand>
        <name>[4Fe-4S] cluster</name>
        <dbReference type="ChEBI" id="CHEBI:49883"/>
        <note>4Fe-4S-S-AdoMet</note>
    </ligand>
</feature>
<dbReference type="PIRSF" id="PIRSF004911">
    <property type="entry name" value="DUF160"/>
    <property type="match status" value="1"/>
</dbReference>
<evidence type="ECO:0000256" key="15">
    <source>
        <dbReference type="PIRSR" id="PIRSR603739-50"/>
    </source>
</evidence>
<feature type="binding site" evidence="14">
    <location>
        <position position="124"/>
    </location>
    <ligand>
        <name>[4Fe-4S] cluster</name>
        <dbReference type="ChEBI" id="CHEBI:49883"/>
        <note>4Fe-4S-S-AdoMet</note>
    </ligand>
</feature>
<dbReference type="SFLD" id="SFLDF00314">
    <property type="entry name" value="L-lysine_2_3-aminomutase_(yjeK"/>
    <property type="match status" value="1"/>
</dbReference>
<comment type="cofactor">
    <cofactor evidence="3">
        <name>[4Fe-4S] cluster</name>
        <dbReference type="ChEBI" id="CHEBI:49883"/>
    </cofactor>
</comment>
<dbReference type="InterPro" id="IPR003739">
    <property type="entry name" value="Lys_aminomutase/Glu_NH3_mut"/>
</dbReference>
<dbReference type="Gene3D" id="3.20.20.70">
    <property type="entry name" value="Aldolase class I"/>
    <property type="match status" value="1"/>
</dbReference>
<evidence type="ECO:0000256" key="6">
    <source>
        <dbReference type="ARBA" id="ARBA00022485"/>
    </source>
</evidence>
<evidence type="ECO:0000313" key="18">
    <source>
        <dbReference type="Proteomes" id="UP000439994"/>
    </source>
</evidence>
<evidence type="ECO:0000256" key="5">
    <source>
        <dbReference type="ARBA" id="ARBA00022363"/>
    </source>
</evidence>
<sequence length="334" mass="38054">MIQQANLSVEPQWQKELKQSFSRLDDLLSFLQISTENIDQHSEARRLFSMRVPKPFAKLMMPGDIDDPLLKQVMPSVQEFETKAGFITDPLDEHNSAQPGLLHKYKSRVLIMFKTGCAVNCRYCFRRHFPYADNSVNKSQLKQHLQYLEDHSEINEVILSGGDPLMAKDDATSWFVSQLELIPNIKRLRIHTRLPVVIPSRITQALCDILKNSRLKTIMVLHINHENEISPELANGLLKLKQANCTLLNQAVLLKNINDNVATQVNLSERLFEVGILPYYLHLFDKVDGASHFNVDEADAKRVYGQMLVELPGFLMPKLVREIGGEASKTPISL</sequence>
<keyword evidence="9 15" id="KW-0663">Pyridoxal phosphate</keyword>
<keyword evidence="10" id="KW-0408">Iron</keyword>
<dbReference type="InterPro" id="IPR007197">
    <property type="entry name" value="rSAM"/>
</dbReference>
<dbReference type="SUPFAM" id="SSF102114">
    <property type="entry name" value="Radical SAM enzymes"/>
    <property type="match status" value="1"/>
</dbReference>
<dbReference type="GO" id="GO:0046872">
    <property type="term" value="F:metal ion binding"/>
    <property type="evidence" value="ECO:0007669"/>
    <property type="project" value="UniProtKB-KW"/>
</dbReference>
<keyword evidence="6 14" id="KW-0004">4Fe-4S</keyword>
<dbReference type="AlphaFoldDB" id="A0A6N8FCI7"/>
<dbReference type="PANTHER" id="PTHR30538:SF1">
    <property type="entry name" value="L-LYSINE 2,3-AMINOMUTASE"/>
    <property type="match status" value="1"/>
</dbReference>
<proteinExistence type="inferred from homology"/>
<keyword evidence="8 14" id="KW-0479">Metal-binding</keyword>
<evidence type="ECO:0000259" key="16">
    <source>
        <dbReference type="PROSITE" id="PS51918"/>
    </source>
</evidence>
<keyword evidence="7" id="KW-0949">S-adenosyl-L-methionine</keyword>
<evidence type="ECO:0000256" key="1">
    <source>
        <dbReference type="ARBA" id="ARBA00001352"/>
    </source>
</evidence>
<dbReference type="NCBIfam" id="TIGR00238">
    <property type="entry name" value="KamA family radical SAM protein"/>
    <property type="match status" value="1"/>
</dbReference>
<feature type="domain" description="Radical SAM core" evidence="16">
    <location>
        <begin position="103"/>
        <end position="326"/>
    </location>
</feature>
<dbReference type="RefSeq" id="WP_155696453.1">
    <property type="nucleotide sequence ID" value="NZ_WOCD01000005.1"/>
</dbReference>
<evidence type="ECO:0000256" key="2">
    <source>
        <dbReference type="ARBA" id="ARBA00001933"/>
    </source>
</evidence>
<dbReference type="CDD" id="cd01335">
    <property type="entry name" value="Radical_SAM"/>
    <property type="match status" value="1"/>
</dbReference>
<comment type="cofactor">
    <cofactor evidence="2 15">
        <name>pyridoxal 5'-phosphate</name>
        <dbReference type="ChEBI" id="CHEBI:597326"/>
    </cofactor>
</comment>
<name>A0A6N8FCI7_9GAMM</name>
<dbReference type="GO" id="GO:0051539">
    <property type="term" value="F:4 iron, 4 sulfur cluster binding"/>
    <property type="evidence" value="ECO:0007669"/>
    <property type="project" value="UniProtKB-KW"/>
</dbReference>
<comment type="similarity">
    <text evidence="4">Belongs to the radical SAM superfamily. KamA family.</text>
</comment>
<keyword evidence="12" id="KW-0413">Isomerase</keyword>
<dbReference type="InterPro" id="IPR013785">
    <property type="entry name" value="Aldolase_TIM"/>
</dbReference>
<evidence type="ECO:0000256" key="4">
    <source>
        <dbReference type="ARBA" id="ARBA00008703"/>
    </source>
</evidence>
<evidence type="ECO:0000256" key="7">
    <source>
        <dbReference type="ARBA" id="ARBA00022691"/>
    </source>
</evidence>
<evidence type="ECO:0000256" key="8">
    <source>
        <dbReference type="ARBA" id="ARBA00022723"/>
    </source>
</evidence>
<keyword evidence="18" id="KW-1185">Reference proteome</keyword>
<dbReference type="PROSITE" id="PS51918">
    <property type="entry name" value="RADICAL_SAM"/>
    <property type="match status" value="1"/>
</dbReference>
<evidence type="ECO:0000256" key="13">
    <source>
        <dbReference type="ARBA" id="ARBA00030756"/>
    </source>
</evidence>
<evidence type="ECO:0000256" key="11">
    <source>
        <dbReference type="ARBA" id="ARBA00023014"/>
    </source>
</evidence>
<dbReference type="InterPro" id="IPR022462">
    <property type="entry name" value="EpmB"/>
</dbReference>
<gene>
    <name evidence="17" type="primary">epmB</name>
    <name evidence="17" type="ORF">GNP35_12655</name>
</gene>
<dbReference type="SFLD" id="SFLDG01070">
    <property type="entry name" value="PLP-dependent"/>
    <property type="match status" value="1"/>
</dbReference>
<accession>A0A6N8FCI7</accession>
<evidence type="ECO:0000313" key="17">
    <source>
        <dbReference type="EMBL" id="MUH73259.1"/>
    </source>
</evidence>
<dbReference type="PANTHER" id="PTHR30538">
    <property type="entry name" value="LYSINE 2,3-AMINOMUTASE-RELATED"/>
    <property type="match status" value="1"/>
</dbReference>
<dbReference type="SFLD" id="SFLDS00029">
    <property type="entry name" value="Radical_SAM"/>
    <property type="match status" value="1"/>
</dbReference>
<evidence type="ECO:0000256" key="9">
    <source>
        <dbReference type="ARBA" id="ARBA00022898"/>
    </source>
</evidence>
<organism evidence="17 18">
    <name type="scientific">Psychrosphaera haliotis</name>
    <dbReference type="NCBI Taxonomy" id="555083"/>
    <lineage>
        <taxon>Bacteria</taxon>
        <taxon>Pseudomonadati</taxon>
        <taxon>Pseudomonadota</taxon>
        <taxon>Gammaproteobacteria</taxon>
        <taxon>Alteromonadales</taxon>
        <taxon>Pseudoalteromonadaceae</taxon>
        <taxon>Psychrosphaera</taxon>
    </lineage>
</organism>
<reference evidence="17 18" key="1">
    <citation type="submission" date="2019-11" db="EMBL/GenBank/DDBJ databases">
        <title>P. haliotis isolates from Z. marina roots.</title>
        <authorList>
            <person name="Cohen M."/>
            <person name="Jospin G."/>
            <person name="Eisen J.A."/>
            <person name="Coil D.A."/>
        </authorList>
    </citation>
    <scope>NUCLEOTIDE SEQUENCE [LARGE SCALE GENOMIC DNA]</scope>
    <source>
        <strain evidence="17 18">UCD-MCMsp1aY</strain>
    </source>
</reference>
<dbReference type="NCBIfam" id="TIGR03821">
    <property type="entry name" value="EFP_modif_epmB"/>
    <property type="match status" value="1"/>
</dbReference>
<evidence type="ECO:0000256" key="3">
    <source>
        <dbReference type="ARBA" id="ARBA00001966"/>
    </source>
</evidence>
<dbReference type="Pfam" id="PF04055">
    <property type="entry name" value="Radical_SAM"/>
    <property type="match status" value="1"/>
</dbReference>